<dbReference type="PANTHER" id="PTHR16435:SF3">
    <property type="entry name" value="SPERMATOGENESIS-ASSOCIATED PROTEIN 6"/>
    <property type="match status" value="1"/>
</dbReference>
<dbReference type="Ensembl" id="ENSSMAT00000011547.2">
    <property type="protein sequence ID" value="ENSSMAP00000011398.2"/>
    <property type="gene ID" value="ENSSMAG00000007019.2"/>
</dbReference>
<dbReference type="PANTHER" id="PTHR16435">
    <property type="entry name" value="SPERMATOGENESIS-ASSOCIATED PROTEIN 6 SPATA6"/>
    <property type="match status" value="1"/>
</dbReference>
<reference evidence="4" key="2">
    <citation type="submission" date="2025-08" db="UniProtKB">
        <authorList>
            <consortium name="Ensembl"/>
        </authorList>
    </citation>
    <scope>IDENTIFICATION</scope>
</reference>
<comment type="similarity">
    <text evidence="1">Belongs to the SPATA6 family.</text>
</comment>
<proteinExistence type="inferred from homology"/>
<feature type="domain" description="Spermatogenesis-associated protein 6 N-terminal" evidence="3">
    <location>
        <begin position="23"/>
        <end position="161"/>
    </location>
</feature>
<evidence type="ECO:0000313" key="4">
    <source>
        <dbReference type="Ensembl" id="ENSSMAP00000011398.2"/>
    </source>
</evidence>
<dbReference type="InterPro" id="IPR042769">
    <property type="entry name" value="SPATA6_fam"/>
</dbReference>
<evidence type="ECO:0000259" key="3">
    <source>
        <dbReference type="Pfam" id="PF14909"/>
    </source>
</evidence>
<evidence type="ECO:0000256" key="2">
    <source>
        <dbReference type="ARBA" id="ARBA00022553"/>
    </source>
</evidence>
<dbReference type="InterPro" id="IPR032732">
    <property type="entry name" value="SPATA6_N"/>
</dbReference>
<evidence type="ECO:0000313" key="5">
    <source>
        <dbReference type="Proteomes" id="UP000694558"/>
    </source>
</evidence>
<accession>A0A8D3A2C6</accession>
<name>A0A8D3A2C6_SCOMX</name>
<dbReference type="GO" id="GO:0007283">
    <property type="term" value="P:spermatogenesis"/>
    <property type="evidence" value="ECO:0007669"/>
    <property type="project" value="InterPro"/>
</dbReference>
<protein>
    <submittedName>
        <fullName evidence="4">Spermatogenesis associated 6</fullName>
    </submittedName>
</protein>
<dbReference type="GO" id="GO:0120212">
    <property type="term" value="C:sperm head-tail coupling apparatus"/>
    <property type="evidence" value="ECO:0007669"/>
    <property type="project" value="InterPro"/>
</dbReference>
<dbReference type="GeneTree" id="ENSGT00530000063821"/>
<dbReference type="AlphaFoldDB" id="A0A8D3A2C6"/>
<organism evidence="4 5">
    <name type="scientific">Scophthalmus maximus</name>
    <name type="common">Turbot</name>
    <name type="synonym">Psetta maxima</name>
    <dbReference type="NCBI Taxonomy" id="52904"/>
    <lineage>
        <taxon>Eukaryota</taxon>
        <taxon>Metazoa</taxon>
        <taxon>Chordata</taxon>
        <taxon>Craniata</taxon>
        <taxon>Vertebrata</taxon>
        <taxon>Euteleostomi</taxon>
        <taxon>Actinopterygii</taxon>
        <taxon>Neopterygii</taxon>
        <taxon>Teleostei</taxon>
        <taxon>Neoteleostei</taxon>
        <taxon>Acanthomorphata</taxon>
        <taxon>Carangaria</taxon>
        <taxon>Pleuronectiformes</taxon>
        <taxon>Pleuronectoidei</taxon>
        <taxon>Scophthalmidae</taxon>
        <taxon>Scophthalmus</taxon>
    </lineage>
</organism>
<keyword evidence="2" id="KW-0597">Phosphoprotein</keyword>
<sequence length="237" mass="26119">MASLKNTKLCSSGVHRKSLKCTVYLDIQAVTCPGLLLSRKNNIYLSVCILGQYKKTPSLPAVFPLLFHHKMVFVRTFPGVVDPADVADLLEADTTSFELIQLVPPEGEILATMEESSRDFLYPGPRLSSGEGAAEREIPMTRSSSFPGISLKVEFITTSVIEESDGREGWPASPVIDHRLTTVTTYLRGALTSGIAHHRICLFSPYIPTFSCCHGYCIHLSIRAVFQGYLFSPCECN</sequence>
<reference evidence="4" key="1">
    <citation type="submission" date="2023-05" db="EMBL/GenBank/DDBJ databases">
        <title>High-quality long-read genome of Scophthalmus maximus.</title>
        <authorList>
            <person name="Lien S."/>
            <person name="Martinez P."/>
        </authorList>
    </citation>
    <scope>NUCLEOTIDE SEQUENCE [LARGE SCALE GENOMIC DNA]</scope>
</reference>
<dbReference type="Pfam" id="PF14909">
    <property type="entry name" value="SPATA6"/>
    <property type="match status" value="1"/>
</dbReference>
<dbReference type="Proteomes" id="UP000694558">
    <property type="component" value="Chromosome 12"/>
</dbReference>
<evidence type="ECO:0000256" key="1">
    <source>
        <dbReference type="ARBA" id="ARBA00006215"/>
    </source>
</evidence>
<dbReference type="GO" id="GO:0032027">
    <property type="term" value="F:myosin light chain binding"/>
    <property type="evidence" value="ECO:0007669"/>
    <property type="project" value="InterPro"/>
</dbReference>